<organism evidence="2 3">
    <name type="scientific">Pseudokineococcus marinus</name>
    <dbReference type="NCBI Taxonomy" id="351215"/>
    <lineage>
        <taxon>Bacteria</taxon>
        <taxon>Bacillati</taxon>
        <taxon>Actinomycetota</taxon>
        <taxon>Actinomycetes</taxon>
        <taxon>Kineosporiales</taxon>
        <taxon>Kineosporiaceae</taxon>
        <taxon>Pseudokineococcus</taxon>
    </lineage>
</organism>
<keyword evidence="3" id="KW-1185">Reference proteome</keyword>
<gene>
    <name evidence="2" type="ORF">HLB09_17085</name>
</gene>
<dbReference type="AlphaFoldDB" id="A0A849BQ23"/>
<name>A0A849BQ23_9ACTN</name>
<protein>
    <submittedName>
        <fullName evidence="2">Helix-turn-helix domain-containing protein</fullName>
    </submittedName>
</protein>
<dbReference type="InterPro" id="IPR041657">
    <property type="entry name" value="HTH_17"/>
</dbReference>
<dbReference type="Pfam" id="PF12728">
    <property type="entry name" value="HTH_17"/>
    <property type="match status" value="1"/>
</dbReference>
<accession>A0A849BQ23</accession>
<feature type="domain" description="Helix-turn-helix" evidence="1">
    <location>
        <begin position="8"/>
        <end position="55"/>
    </location>
</feature>
<proteinExistence type="predicted"/>
<comment type="caution">
    <text evidence="2">The sequence shown here is derived from an EMBL/GenBank/DDBJ whole genome shotgun (WGS) entry which is preliminary data.</text>
</comment>
<dbReference type="RefSeq" id="WP_171204476.1">
    <property type="nucleotide sequence ID" value="NZ_BAAANP010000021.1"/>
</dbReference>
<evidence type="ECO:0000313" key="2">
    <source>
        <dbReference type="EMBL" id="NNH24771.1"/>
    </source>
</evidence>
<evidence type="ECO:0000259" key="1">
    <source>
        <dbReference type="Pfam" id="PF12728"/>
    </source>
</evidence>
<evidence type="ECO:0000313" key="3">
    <source>
        <dbReference type="Proteomes" id="UP000555552"/>
    </source>
</evidence>
<sequence>MPARFLPLADVAEILSISSAQAYALVRSGDLPAIKVGGRGQWRVETTELESYIQRMYSQTRALVERGGLDEAAEAASADGLERG</sequence>
<dbReference type="EMBL" id="JABEMA010000504">
    <property type="protein sequence ID" value="NNH24771.1"/>
    <property type="molecule type" value="Genomic_DNA"/>
</dbReference>
<dbReference type="Proteomes" id="UP000555552">
    <property type="component" value="Unassembled WGS sequence"/>
</dbReference>
<reference evidence="2 3" key="1">
    <citation type="submission" date="2020-05" db="EMBL/GenBank/DDBJ databases">
        <title>MicrobeNet Type strains.</title>
        <authorList>
            <person name="Nicholson A.C."/>
        </authorList>
    </citation>
    <scope>NUCLEOTIDE SEQUENCE [LARGE SCALE GENOMIC DNA]</scope>
    <source>
        <strain evidence="2 3">JCM 14547</strain>
    </source>
</reference>